<feature type="region of interest" description="Disordered" evidence="1">
    <location>
        <begin position="39"/>
        <end position="65"/>
    </location>
</feature>
<dbReference type="RefSeq" id="WP_004031257.1">
    <property type="nucleotide sequence ID" value="NZ_AMPO01000008.1"/>
</dbReference>
<proteinExistence type="predicted"/>
<reference evidence="2 3" key="1">
    <citation type="journal article" date="2012" name="J. Bacteriol.">
        <title>Draft genome sequence of Methanobacterium formicicum DSM 3637, an archaebacterium isolated from the methane producer amoeba Pelomyxa palustris.</title>
        <authorList>
            <person name="Gutierrez G."/>
        </authorList>
    </citation>
    <scope>NUCLEOTIDE SEQUENCE [LARGE SCALE GENOMIC DNA]</scope>
    <source>
        <strain evidence="3">DSM 3637 / PP1</strain>
    </source>
</reference>
<evidence type="ECO:0000313" key="3">
    <source>
        <dbReference type="Proteomes" id="UP000007360"/>
    </source>
</evidence>
<sequence length="102" mass="11436">MDKKEYHCKICGLQWHTVKDFDECPDCHSKEIELITFEGEQLTKPTGQTESGRNQQMGRRMGGGPPRVCKCHKCGYESPKTPGVPCRQTKCPECGFPLCGSD</sequence>
<evidence type="ECO:0008006" key="4">
    <source>
        <dbReference type="Google" id="ProtNLM"/>
    </source>
</evidence>
<gene>
    <name evidence="2" type="ORF">A994_09341</name>
</gene>
<evidence type="ECO:0000313" key="2">
    <source>
        <dbReference type="EMBL" id="EKF85350.1"/>
    </source>
</evidence>
<organism evidence="2 3">
    <name type="scientific">Methanobacterium formicicum (strain DSM 3637 / PP1)</name>
    <dbReference type="NCBI Taxonomy" id="1204725"/>
    <lineage>
        <taxon>Archaea</taxon>
        <taxon>Methanobacteriati</taxon>
        <taxon>Methanobacteriota</taxon>
        <taxon>Methanomada group</taxon>
        <taxon>Methanobacteria</taxon>
        <taxon>Methanobacteriales</taxon>
        <taxon>Methanobacteriaceae</taxon>
        <taxon>Methanobacterium</taxon>
    </lineage>
</organism>
<name>K2RRL1_METFP</name>
<dbReference type="EMBL" id="AMPO01000008">
    <property type="protein sequence ID" value="EKF85350.1"/>
    <property type="molecule type" value="Genomic_DNA"/>
</dbReference>
<dbReference type="Proteomes" id="UP000007360">
    <property type="component" value="Unassembled WGS sequence"/>
</dbReference>
<evidence type="ECO:0000256" key="1">
    <source>
        <dbReference type="SAM" id="MobiDB-lite"/>
    </source>
</evidence>
<keyword evidence="3" id="KW-1185">Reference proteome</keyword>
<accession>K2RRL1</accession>
<comment type="caution">
    <text evidence="2">The sequence shown here is derived from an EMBL/GenBank/DDBJ whole genome shotgun (WGS) entry which is preliminary data.</text>
</comment>
<dbReference type="OrthoDB" id="71392at2157"/>
<protein>
    <recommendedName>
        <fullName evidence="4">Rubredoxin-like domain-containing protein</fullName>
    </recommendedName>
</protein>
<dbReference type="PATRIC" id="fig|1204725.3.peg.1881"/>
<dbReference type="AlphaFoldDB" id="K2RRL1"/>